<organism evidence="1 2">
    <name type="scientific">Musa troglodytarum</name>
    <name type="common">fe'i banana</name>
    <dbReference type="NCBI Taxonomy" id="320322"/>
    <lineage>
        <taxon>Eukaryota</taxon>
        <taxon>Viridiplantae</taxon>
        <taxon>Streptophyta</taxon>
        <taxon>Embryophyta</taxon>
        <taxon>Tracheophyta</taxon>
        <taxon>Spermatophyta</taxon>
        <taxon>Magnoliopsida</taxon>
        <taxon>Liliopsida</taxon>
        <taxon>Zingiberales</taxon>
        <taxon>Musaceae</taxon>
        <taxon>Musa</taxon>
    </lineage>
</organism>
<gene>
    <name evidence="1" type="ORF">MUK42_18738</name>
</gene>
<protein>
    <submittedName>
        <fullName evidence="1">Uncharacterized protein</fullName>
    </submittedName>
</protein>
<keyword evidence="2" id="KW-1185">Reference proteome</keyword>
<sequence length="36" mass="3839">MMTLTALQFILKKRRSTPKMTSVISSPTVVGLASGS</sequence>
<evidence type="ECO:0000313" key="1">
    <source>
        <dbReference type="EMBL" id="URE05942.1"/>
    </source>
</evidence>
<proteinExistence type="predicted"/>
<dbReference type="Proteomes" id="UP001055439">
    <property type="component" value="Chromosome 5"/>
</dbReference>
<evidence type="ECO:0000313" key="2">
    <source>
        <dbReference type="Proteomes" id="UP001055439"/>
    </source>
</evidence>
<dbReference type="AlphaFoldDB" id="A0A9E7G452"/>
<reference evidence="1" key="1">
    <citation type="submission" date="2022-05" db="EMBL/GenBank/DDBJ databases">
        <title>The Musa troglodytarum L. genome provides insights into the mechanism of non-climacteric behaviour and enrichment of carotenoids.</title>
        <authorList>
            <person name="Wang J."/>
        </authorList>
    </citation>
    <scope>NUCLEOTIDE SEQUENCE</scope>
    <source>
        <tissue evidence="1">Leaf</tissue>
    </source>
</reference>
<accession>A0A9E7G452</accession>
<dbReference type="EMBL" id="CP097507">
    <property type="protein sequence ID" value="URE05942.1"/>
    <property type="molecule type" value="Genomic_DNA"/>
</dbReference>
<name>A0A9E7G452_9LILI</name>